<dbReference type="EMBL" id="JBGBPQ010000021">
    <property type="protein sequence ID" value="KAL1503647.1"/>
    <property type="molecule type" value="Genomic_DNA"/>
</dbReference>
<evidence type="ECO:0000256" key="2">
    <source>
        <dbReference type="SAM" id="Phobius"/>
    </source>
</evidence>
<sequence>MPPKPKRPPAAALRARNGDLGAKLELTLAWLSAVASGKQRLSLAQAIVLGALGALALALCGGLYLYLASRSVRLHVSDGAALKQVFLSGEPWLVECTTAGPSDVLYRAEAKLHGKLRTALLDCGATLPSGKTATERFKLKPPAKGPFILAVSNLELPVTAGYDAVASPAALTKWALSATKPKVLSLGSSAQLDKSCLKKKWCVLVLGAGSRLLDGERKALSSLSQQERGVRFVTVDSSKSSLLLDLPGGVTPPTAQSSTVLLLKQLASPAGGIAALALEPGLAQPEQSLAAIRAAVAANDDLPAGFTPLDKRPMLKVREVPKPQASQPSERQRGGSSKTLTDEELKALRAERMAEAARLKREAEQQRREAMAAEEANAGNILEEAPLDEESEDEAEEEEAEAMELDD</sequence>
<dbReference type="AlphaFoldDB" id="A0AB34INM3"/>
<evidence type="ECO:0000313" key="3">
    <source>
        <dbReference type="EMBL" id="KAL1503647.1"/>
    </source>
</evidence>
<dbReference type="Proteomes" id="UP001515480">
    <property type="component" value="Unassembled WGS sequence"/>
</dbReference>
<keyword evidence="2" id="KW-1133">Transmembrane helix</keyword>
<keyword evidence="2" id="KW-0812">Transmembrane</keyword>
<evidence type="ECO:0000313" key="4">
    <source>
        <dbReference type="Proteomes" id="UP001515480"/>
    </source>
</evidence>
<gene>
    <name evidence="3" type="ORF">AB1Y20_012121</name>
</gene>
<keyword evidence="2" id="KW-0472">Membrane</keyword>
<proteinExistence type="predicted"/>
<keyword evidence="4" id="KW-1185">Reference proteome</keyword>
<feature type="compositionally biased region" description="Polar residues" evidence="1">
    <location>
        <begin position="324"/>
        <end position="339"/>
    </location>
</feature>
<comment type="caution">
    <text evidence="3">The sequence shown here is derived from an EMBL/GenBank/DDBJ whole genome shotgun (WGS) entry which is preliminary data.</text>
</comment>
<name>A0AB34INM3_PRYPA</name>
<feature type="transmembrane region" description="Helical" evidence="2">
    <location>
        <begin position="46"/>
        <end position="67"/>
    </location>
</feature>
<accession>A0AB34INM3</accession>
<evidence type="ECO:0000256" key="1">
    <source>
        <dbReference type="SAM" id="MobiDB-lite"/>
    </source>
</evidence>
<reference evidence="3 4" key="1">
    <citation type="journal article" date="2024" name="Science">
        <title>Giant polyketide synthase enzymes in the biosynthesis of giant marine polyether toxins.</title>
        <authorList>
            <person name="Fallon T.R."/>
            <person name="Shende V.V."/>
            <person name="Wierzbicki I.H."/>
            <person name="Pendleton A.L."/>
            <person name="Watervoot N.F."/>
            <person name="Auber R.P."/>
            <person name="Gonzalez D.J."/>
            <person name="Wisecaver J.H."/>
            <person name="Moore B.S."/>
        </authorList>
    </citation>
    <scope>NUCLEOTIDE SEQUENCE [LARGE SCALE GENOMIC DNA]</scope>
    <source>
        <strain evidence="3 4">12B1</strain>
    </source>
</reference>
<organism evidence="3 4">
    <name type="scientific">Prymnesium parvum</name>
    <name type="common">Toxic golden alga</name>
    <dbReference type="NCBI Taxonomy" id="97485"/>
    <lineage>
        <taxon>Eukaryota</taxon>
        <taxon>Haptista</taxon>
        <taxon>Haptophyta</taxon>
        <taxon>Prymnesiophyceae</taxon>
        <taxon>Prymnesiales</taxon>
        <taxon>Prymnesiaceae</taxon>
        <taxon>Prymnesium</taxon>
    </lineage>
</organism>
<feature type="region of interest" description="Disordered" evidence="1">
    <location>
        <begin position="319"/>
        <end position="407"/>
    </location>
</feature>
<protein>
    <submittedName>
        <fullName evidence="3">Uncharacterized protein</fullName>
    </submittedName>
</protein>
<feature type="compositionally biased region" description="Basic and acidic residues" evidence="1">
    <location>
        <begin position="340"/>
        <end position="371"/>
    </location>
</feature>
<feature type="compositionally biased region" description="Acidic residues" evidence="1">
    <location>
        <begin position="385"/>
        <end position="407"/>
    </location>
</feature>